<evidence type="ECO:0000259" key="6">
    <source>
        <dbReference type="PROSITE" id="PS50850"/>
    </source>
</evidence>
<dbReference type="SUPFAM" id="SSF103473">
    <property type="entry name" value="MFS general substrate transporter"/>
    <property type="match status" value="1"/>
</dbReference>
<keyword evidence="2 5" id="KW-0812">Transmembrane</keyword>
<dbReference type="InterPro" id="IPR011701">
    <property type="entry name" value="MFS"/>
</dbReference>
<feature type="transmembrane region" description="Helical" evidence="5">
    <location>
        <begin position="233"/>
        <end position="254"/>
    </location>
</feature>
<dbReference type="InterPro" id="IPR036259">
    <property type="entry name" value="MFS_trans_sf"/>
</dbReference>
<evidence type="ECO:0000256" key="3">
    <source>
        <dbReference type="ARBA" id="ARBA00022989"/>
    </source>
</evidence>
<evidence type="ECO:0000256" key="4">
    <source>
        <dbReference type="ARBA" id="ARBA00023136"/>
    </source>
</evidence>
<name>A0AB39BKB9_9MICO</name>
<organism evidence="7">
    <name type="scientific">Herbiconiux sp. A18JL235</name>
    <dbReference type="NCBI Taxonomy" id="3152363"/>
    <lineage>
        <taxon>Bacteria</taxon>
        <taxon>Bacillati</taxon>
        <taxon>Actinomycetota</taxon>
        <taxon>Actinomycetes</taxon>
        <taxon>Micrococcales</taxon>
        <taxon>Microbacteriaceae</taxon>
        <taxon>Herbiconiux</taxon>
    </lineage>
</organism>
<feature type="transmembrane region" description="Helical" evidence="5">
    <location>
        <begin position="209"/>
        <end position="227"/>
    </location>
</feature>
<keyword evidence="4 5" id="KW-0472">Membrane</keyword>
<feature type="transmembrane region" description="Helical" evidence="5">
    <location>
        <begin position="105"/>
        <end position="126"/>
    </location>
</feature>
<feature type="transmembrane region" description="Helical" evidence="5">
    <location>
        <begin position="426"/>
        <end position="445"/>
    </location>
</feature>
<dbReference type="EMBL" id="CP162511">
    <property type="protein sequence ID" value="XDI06970.1"/>
    <property type="molecule type" value="Genomic_DNA"/>
</dbReference>
<feature type="transmembrane region" description="Helical" evidence="5">
    <location>
        <begin position="48"/>
        <end position="72"/>
    </location>
</feature>
<reference evidence="7" key="1">
    <citation type="submission" date="2024-05" db="EMBL/GenBank/DDBJ databases">
        <title>Herbiconiux sp. A18JL235.</title>
        <authorList>
            <person name="Zhang G."/>
        </authorList>
    </citation>
    <scope>NUCLEOTIDE SEQUENCE</scope>
    <source>
        <strain evidence="7">A18JL235</strain>
    </source>
</reference>
<feature type="transmembrane region" description="Helical" evidence="5">
    <location>
        <begin position="138"/>
        <end position="160"/>
    </location>
</feature>
<dbReference type="Gene3D" id="1.20.1250.20">
    <property type="entry name" value="MFS general substrate transporter like domains"/>
    <property type="match status" value="2"/>
</dbReference>
<feature type="transmembrane region" description="Helical" evidence="5">
    <location>
        <begin position="396"/>
        <end position="420"/>
    </location>
</feature>
<dbReference type="InterPro" id="IPR020846">
    <property type="entry name" value="MFS_dom"/>
</dbReference>
<dbReference type="RefSeq" id="WP_368499347.1">
    <property type="nucleotide sequence ID" value="NZ_CP162511.1"/>
</dbReference>
<feature type="transmembrane region" description="Helical" evidence="5">
    <location>
        <begin position="361"/>
        <end position="384"/>
    </location>
</feature>
<accession>A0AB39BKB9</accession>
<dbReference type="AlphaFoldDB" id="A0AB39BKB9"/>
<feature type="transmembrane region" description="Helical" evidence="5">
    <location>
        <begin position="331"/>
        <end position="355"/>
    </location>
</feature>
<evidence type="ECO:0000256" key="1">
    <source>
        <dbReference type="ARBA" id="ARBA00004651"/>
    </source>
</evidence>
<comment type="subcellular location">
    <subcellularLocation>
        <location evidence="1">Cell membrane</location>
        <topology evidence="1">Multi-pass membrane protein</topology>
    </subcellularLocation>
</comment>
<dbReference type="Pfam" id="PF07690">
    <property type="entry name" value="MFS_1"/>
    <property type="match status" value="1"/>
</dbReference>
<dbReference type="PANTHER" id="PTHR23501">
    <property type="entry name" value="MAJOR FACILITATOR SUPERFAMILY"/>
    <property type="match status" value="1"/>
</dbReference>
<dbReference type="PANTHER" id="PTHR23501:SF154">
    <property type="entry name" value="MULTIDRUG-EFFLUX TRANSPORTER RV1634-RELATED"/>
    <property type="match status" value="1"/>
</dbReference>
<proteinExistence type="predicted"/>
<sequence length="461" mass="46863">MTVREGPMSARYRLITLGSVVLVFVAAFENLAVTTVMPVVSDELDGATLYAVAFAAPLAASVVGMVVAGILCDRGSPRLPLVVSIALFVAGLVLAGTAVSMPMLVLARLVQGLGSGGTIVALYVIIARVYPAPLQARMFGLFSAAWVIPALVGPFVAGVVGETFGWRWVFLGVVALVLPAAFLVLPAVRSLRSGPATETSAVVGAPWPVARVMWAVLLAVAILTLSVAAEFELALTVVVALVSLAVAVVVLRPLVPRGVLTARPGLPSIVTTRLLLAAGFFAVETYLPYLLTAQYGLSPAFAGLTLTASGIAWGAASILQSRAGGRLAEGSGVPLGAWITVAAIALVVVSAVLHLPAAVVIVGWALSGAGMGLAYPRLSALLLARSAPAEQGFNSAALTIADGAGPAASLAVAGILFHSVPAPEPGSFLAVFLLGLGLMVAAAVVGPRVRERYSAELADTM</sequence>
<dbReference type="PROSITE" id="PS50850">
    <property type="entry name" value="MFS"/>
    <property type="match status" value="1"/>
</dbReference>
<feature type="transmembrane region" description="Helical" evidence="5">
    <location>
        <begin position="166"/>
        <end position="188"/>
    </location>
</feature>
<evidence type="ECO:0000256" key="5">
    <source>
        <dbReference type="SAM" id="Phobius"/>
    </source>
</evidence>
<dbReference type="GO" id="GO:0005886">
    <property type="term" value="C:plasma membrane"/>
    <property type="evidence" value="ECO:0007669"/>
    <property type="project" value="UniProtKB-SubCell"/>
</dbReference>
<protein>
    <submittedName>
        <fullName evidence="7">MFS transporter</fullName>
    </submittedName>
</protein>
<evidence type="ECO:0000313" key="7">
    <source>
        <dbReference type="EMBL" id="XDI06970.1"/>
    </source>
</evidence>
<feature type="transmembrane region" description="Helical" evidence="5">
    <location>
        <begin position="79"/>
        <end position="99"/>
    </location>
</feature>
<dbReference type="GO" id="GO:0022857">
    <property type="term" value="F:transmembrane transporter activity"/>
    <property type="evidence" value="ECO:0007669"/>
    <property type="project" value="InterPro"/>
</dbReference>
<feature type="domain" description="Major facilitator superfamily (MFS) profile" evidence="6">
    <location>
        <begin position="15"/>
        <end position="454"/>
    </location>
</feature>
<feature type="transmembrane region" description="Helical" evidence="5">
    <location>
        <begin position="274"/>
        <end position="291"/>
    </location>
</feature>
<feature type="transmembrane region" description="Helical" evidence="5">
    <location>
        <begin position="297"/>
        <end position="319"/>
    </location>
</feature>
<gene>
    <name evidence="7" type="ORF">ABFY20_07670</name>
</gene>
<keyword evidence="3 5" id="KW-1133">Transmembrane helix</keyword>
<evidence type="ECO:0000256" key="2">
    <source>
        <dbReference type="ARBA" id="ARBA00022692"/>
    </source>
</evidence>
<feature type="transmembrane region" description="Helical" evidence="5">
    <location>
        <begin position="12"/>
        <end position="28"/>
    </location>
</feature>